<reference evidence="2" key="2">
    <citation type="submission" date="2020-09" db="EMBL/GenBank/DDBJ databases">
        <authorList>
            <person name="Sun Q."/>
            <person name="Zhou Y."/>
        </authorList>
    </citation>
    <scope>NUCLEOTIDE SEQUENCE</scope>
    <source>
        <strain evidence="2">CGMCC 1.12426</strain>
    </source>
</reference>
<name>A0A916TPI6_9HYPH</name>
<dbReference type="RefSeq" id="WP_150497321.1">
    <property type="nucleotide sequence ID" value="NZ_BMFA01000010.1"/>
</dbReference>
<dbReference type="EMBL" id="BMFA01000010">
    <property type="protein sequence ID" value="GGB57807.1"/>
    <property type="molecule type" value="Genomic_DNA"/>
</dbReference>
<comment type="caution">
    <text evidence="2">The sequence shown here is derived from an EMBL/GenBank/DDBJ whole genome shotgun (WGS) entry which is preliminary data.</text>
</comment>
<protein>
    <submittedName>
        <fullName evidence="2">Uncharacterized protein</fullName>
    </submittedName>
</protein>
<gene>
    <name evidence="2" type="ORF">GCM10011316_32340</name>
</gene>
<accession>A0A916TPI6</accession>
<dbReference type="Proteomes" id="UP000605148">
    <property type="component" value="Unassembled WGS sequence"/>
</dbReference>
<feature type="compositionally biased region" description="Polar residues" evidence="1">
    <location>
        <begin position="1"/>
        <end position="21"/>
    </location>
</feature>
<evidence type="ECO:0000313" key="3">
    <source>
        <dbReference type="Proteomes" id="UP000605148"/>
    </source>
</evidence>
<dbReference type="AlphaFoldDB" id="A0A916TPI6"/>
<proteinExistence type="predicted"/>
<keyword evidence="3" id="KW-1185">Reference proteome</keyword>
<organism evidence="2 3">
    <name type="scientific">Roseibium aquae</name>
    <dbReference type="NCBI Taxonomy" id="1323746"/>
    <lineage>
        <taxon>Bacteria</taxon>
        <taxon>Pseudomonadati</taxon>
        <taxon>Pseudomonadota</taxon>
        <taxon>Alphaproteobacteria</taxon>
        <taxon>Hyphomicrobiales</taxon>
        <taxon>Stappiaceae</taxon>
        <taxon>Roseibium</taxon>
    </lineage>
</organism>
<sequence>MKISVQTTTQNASLLSLTSSGREPDPAPKGGKAKAAENGISSALEAASKKADEDATVIAALREAVENGKNGRNDFTADRDRALADVNDYQKTANKLRAALGLEETRPMTQADVAYESASISTTTIEAEIGGQKISGQFVSFERVSYDSSTGLSARSASASNITSSFGGITANAQSASVASLYAGTGTQVSNLFGRTV</sequence>
<reference evidence="2" key="1">
    <citation type="journal article" date="2014" name="Int. J. Syst. Evol. Microbiol.">
        <title>Complete genome sequence of Corynebacterium casei LMG S-19264T (=DSM 44701T), isolated from a smear-ripened cheese.</title>
        <authorList>
            <consortium name="US DOE Joint Genome Institute (JGI-PGF)"/>
            <person name="Walter F."/>
            <person name="Albersmeier A."/>
            <person name="Kalinowski J."/>
            <person name="Ruckert C."/>
        </authorList>
    </citation>
    <scope>NUCLEOTIDE SEQUENCE</scope>
    <source>
        <strain evidence="2">CGMCC 1.12426</strain>
    </source>
</reference>
<dbReference type="OrthoDB" id="7678221at2"/>
<evidence type="ECO:0000313" key="2">
    <source>
        <dbReference type="EMBL" id="GGB57807.1"/>
    </source>
</evidence>
<feature type="region of interest" description="Disordered" evidence="1">
    <location>
        <begin position="1"/>
        <end position="38"/>
    </location>
</feature>
<evidence type="ECO:0000256" key="1">
    <source>
        <dbReference type="SAM" id="MobiDB-lite"/>
    </source>
</evidence>